<dbReference type="EMBL" id="DUZY01000001">
    <property type="protein sequence ID" value="DAD21039.1"/>
    <property type="molecule type" value="Genomic_DNA"/>
</dbReference>
<protein>
    <recommendedName>
        <fullName evidence="3">ARM repeat superfamily protein</fullName>
    </recommendedName>
</protein>
<evidence type="ECO:0008006" key="3">
    <source>
        <dbReference type="Google" id="ProtNLM"/>
    </source>
</evidence>
<dbReference type="Proteomes" id="UP000607653">
    <property type="component" value="Unassembled WGS sequence"/>
</dbReference>
<evidence type="ECO:0000313" key="2">
    <source>
        <dbReference type="Proteomes" id="UP000607653"/>
    </source>
</evidence>
<dbReference type="InterPro" id="IPR019538">
    <property type="entry name" value="PSMD5"/>
</dbReference>
<sequence length="525" mass="57581">MEEFAVEDTAQLMEAASDFAYYPGVQNDASAKEFLDRFPLPVIINALQSKADVRNLEETLVACLERIFGTKYGASLIPQYMSFVKVGLLADSQIVRCLACKTVSFLLENADKSTSIASRLVIEYDIYQLLLDCLINGNEQVAAASMDAIKNLATYPRGMDIIFPANGDEVTQLRNLASHCSSLGRVRVLALIVKLFSISSSVASTIFNSNLLSLLEEEIHNTNDMLMTLSVLELLYELVEIPHATGFLSRTTLLQILISMIGNISVQPILRSRAIMISGRILSKENTFMVIHESAIKAAVSAISGRLESLKDQDTDECETALEALGQIGLSLQGAELLLSNSSCVAKHVVDVAFDHNGRTKQLAALHSLGNIVGESRPDESIILNDEAEESLRHLINETASKSLKLTPSGLLLSVLQQDAEIRLAAYRLITGLVARSWCLIEICSKQEIIKIVIDPHIETKKKGMEARYNCCRAIHKYLSTANKLVSDPVLAGIASKLQEAVRRGPYLALERAEAQLVVVTAERF</sequence>
<dbReference type="GO" id="GO:0043248">
    <property type="term" value="P:proteasome assembly"/>
    <property type="evidence" value="ECO:0007669"/>
    <property type="project" value="InterPro"/>
</dbReference>
<dbReference type="InterPro" id="IPR016024">
    <property type="entry name" value="ARM-type_fold"/>
</dbReference>
<dbReference type="Pfam" id="PF10508">
    <property type="entry name" value="Proteasom_PSMB"/>
    <property type="match status" value="1"/>
</dbReference>
<dbReference type="PANTHER" id="PTHR13554:SF10">
    <property type="entry name" value="26S PROTEASOME NON-ATPASE REGULATORY SUBUNIT 5"/>
    <property type="match status" value="1"/>
</dbReference>
<dbReference type="SUPFAM" id="SSF48371">
    <property type="entry name" value="ARM repeat"/>
    <property type="match status" value="1"/>
</dbReference>
<keyword evidence="2" id="KW-1185">Reference proteome</keyword>
<reference evidence="1 2" key="1">
    <citation type="journal article" date="2020" name="Mol. Biol. Evol.">
        <title>Distinct Expression and Methylation Patterns for Genes with Different Fates following a Single Whole-Genome Duplication in Flowering Plants.</title>
        <authorList>
            <person name="Shi T."/>
            <person name="Rahmani R.S."/>
            <person name="Gugger P.F."/>
            <person name="Wang M."/>
            <person name="Li H."/>
            <person name="Zhang Y."/>
            <person name="Li Z."/>
            <person name="Wang Q."/>
            <person name="Van de Peer Y."/>
            <person name="Marchal K."/>
            <person name="Chen J."/>
        </authorList>
    </citation>
    <scope>NUCLEOTIDE SEQUENCE [LARGE SCALE GENOMIC DNA]</scope>
    <source>
        <tissue evidence="1">Leaf</tissue>
    </source>
</reference>
<dbReference type="Gene3D" id="1.25.10.10">
    <property type="entry name" value="Leucine-rich Repeat Variant"/>
    <property type="match status" value="2"/>
</dbReference>
<organism evidence="1 2">
    <name type="scientific">Nelumbo nucifera</name>
    <name type="common">Sacred lotus</name>
    <dbReference type="NCBI Taxonomy" id="4432"/>
    <lineage>
        <taxon>Eukaryota</taxon>
        <taxon>Viridiplantae</taxon>
        <taxon>Streptophyta</taxon>
        <taxon>Embryophyta</taxon>
        <taxon>Tracheophyta</taxon>
        <taxon>Spermatophyta</taxon>
        <taxon>Magnoliopsida</taxon>
        <taxon>Proteales</taxon>
        <taxon>Nelumbonaceae</taxon>
        <taxon>Nelumbo</taxon>
    </lineage>
</organism>
<dbReference type="InterPro" id="IPR011989">
    <property type="entry name" value="ARM-like"/>
</dbReference>
<dbReference type="PANTHER" id="PTHR13554">
    <property type="entry name" value="26S PROTEASOME NON-ATPASE REGULATORY SUBUNIT 5-RELATED"/>
    <property type="match status" value="1"/>
</dbReference>
<comment type="caution">
    <text evidence="1">The sequence shown here is derived from an EMBL/GenBank/DDBJ whole genome shotgun (WGS) entry which is preliminary data.</text>
</comment>
<proteinExistence type="predicted"/>
<dbReference type="AlphaFoldDB" id="A0A822XPN5"/>
<gene>
    <name evidence="1" type="ORF">HUJ06_022502</name>
</gene>
<accession>A0A822XPN5</accession>
<name>A0A822XPN5_NELNU</name>
<evidence type="ECO:0000313" key="1">
    <source>
        <dbReference type="EMBL" id="DAD21039.1"/>
    </source>
</evidence>